<dbReference type="AlphaFoldDB" id="A5AH67"/>
<evidence type="ECO:0000313" key="1">
    <source>
        <dbReference type="EMBL" id="CAN60236.1"/>
    </source>
</evidence>
<dbReference type="InterPro" id="IPR036397">
    <property type="entry name" value="RNaseH_sf"/>
</dbReference>
<accession>A5AH67</accession>
<organism evidence="1">
    <name type="scientific">Vitis vinifera</name>
    <name type="common">Grape</name>
    <dbReference type="NCBI Taxonomy" id="29760"/>
    <lineage>
        <taxon>Eukaryota</taxon>
        <taxon>Viridiplantae</taxon>
        <taxon>Streptophyta</taxon>
        <taxon>Embryophyta</taxon>
        <taxon>Tracheophyta</taxon>
        <taxon>Spermatophyta</taxon>
        <taxon>Magnoliopsida</taxon>
        <taxon>eudicotyledons</taxon>
        <taxon>Gunneridae</taxon>
        <taxon>Pentapetalae</taxon>
        <taxon>rosids</taxon>
        <taxon>Vitales</taxon>
        <taxon>Vitaceae</taxon>
        <taxon>Viteae</taxon>
        <taxon>Vitis</taxon>
    </lineage>
</organism>
<reference evidence="1" key="1">
    <citation type="journal article" date="2007" name="PLoS ONE">
        <title>The first genome sequence of an elite grapevine cultivar (Pinot noir Vitis vinifera L.): coping with a highly heterozygous genome.</title>
        <authorList>
            <person name="Velasco R."/>
            <person name="Zharkikh A."/>
            <person name="Troggio M."/>
            <person name="Cartwright D.A."/>
            <person name="Cestaro A."/>
            <person name="Pruss D."/>
            <person name="Pindo M."/>
            <person name="FitzGerald L.M."/>
            <person name="Vezzulli S."/>
            <person name="Reid J."/>
            <person name="Malacarne G."/>
            <person name="Iliev D."/>
            <person name="Coppola G."/>
            <person name="Wardell B."/>
            <person name="Micheletti D."/>
            <person name="Macalma T."/>
            <person name="Facci M."/>
            <person name="Mitchell J.T."/>
            <person name="Perazzolli M."/>
            <person name="Eldredge G."/>
            <person name="Gatto P."/>
            <person name="Oyzerski R."/>
            <person name="Moretto M."/>
            <person name="Gutin N."/>
            <person name="Stefanini M."/>
            <person name="Chen Y."/>
            <person name="Segala C."/>
            <person name="Davenport C."/>
            <person name="Dematte L."/>
            <person name="Mraz A."/>
            <person name="Battilana J."/>
            <person name="Stormo K."/>
            <person name="Costa F."/>
            <person name="Tao Q."/>
            <person name="Si-Ammour A."/>
            <person name="Harkins T."/>
            <person name="Lackey A."/>
            <person name="Perbost C."/>
            <person name="Taillon B."/>
            <person name="Stella A."/>
            <person name="Solovyev V."/>
            <person name="Fawcett J.A."/>
            <person name="Sterck L."/>
            <person name="Vandepoele K."/>
            <person name="Grando S.M."/>
            <person name="Toppo S."/>
            <person name="Moser C."/>
            <person name="Lanchbury J."/>
            <person name="Bogden R."/>
            <person name="Skolnick M."/>
            <person name="Sgaramella V."/>
            <person name="Bhatnagar S.K."/>
            <person name="Fontana P."/>
            <person name="Gutin A."/>
            <person name="Van de Peer Y."/>
            <person name="Salamini F."/>
            <person name="Viola R."/>
        </authorList>
    </citation>
    <scope>NUCLEOTIDE SEQUENCE</scope>
</reference>
<dbReference type="Gene3D" id="3.30.420.10">
    <property type="entry name" value="Ribonuclease H-like superfamily/Ribonuclease H"/>
    <property type="match status" value="1"/>
</dbReference>
<gene>
    <name evidence="1" type="ORF">VITISV_028851</name>
</gene>
<dbReference type="SUPFAM" id="SSF53098">
    <property type="entry name" value="Ribonuclease H-like"/>
    <property type="match status" value="1"/>
</dbReference>
<dbReference type="GO" id="GO:0003676">
    <property type="term" value="F:nucleic acid binding"/>
    <property type="evidence" value="ECO:0007669"/>
    <property type="project" value="InterPro"/>
</dbReference>
<sequence length="273" mass="31737">MSNITKLEFMTLDISGKNYLSWILDAEIHFNAMNLGTMIKEGNQMNEDDVCLANYATTHTILRDKRYFLEVTLIKTNLANESKIHLKRGRPIGSNDVTPQKRITKEKLGTLEEAIKMTDQSKIDTSIALKEAQIMQKAPEEAHIEQETPEKAHIEQKAPEAAQVHENYEISAELSSLTKREVFEPIVQTLEDVKHVRYKWVFVRKRNENNEIIRYKVFQYILLAIEYMSKWIEAIPIRTNDVQTVKELIESHIFSRFDTLKDLINARGSHFCK</sequence>
<proteinExistence type="predicted"/>
<protein>
    <submittedName>
        <fullName evidence="1">Uncharacterized protein</fullName>
    </submittedName>
</protein>
<dbReference type="InterPro" id="IPR012337">
    <property type="entry name" value="RNaseH-like_sf"/>
</dbReference>
<name>A5AH67_VITVI</name>
<dbReference type="EMBL" id="AM426701">
    <property type="protein sequence ID" value="CAN60236.1"/>
    <property type="molecule type" value="Genomic_DNA"/>
</dbReference>